<dbReference type="PROSITE" id="PS00028">
    <property type="entry name" value="ZINC_FINGER_C2H2_1"/>
    <property type="match status" value="2"/>
</dbReference>
<reference evidence="10" key="1">
    <citation type="submission" date="2021-04" db="EMBL/GenBank/DDBJ databases">
        <authorList>
            <person name="Cornetti L."/>
        </authorList>
    </citation>
    <scope>NUCLEOTIDE SEQUENCE</scope>
</reference>
<dbReference type="PROSITE" id="PS50808">
    <property type="entry name" value="ZF_BED"/>
    <property type="match status" value="1"/>
</dbReference>
<protein>
    <submittedName>
        <fullName evidence="10">EOG090X0A5X</fullName>
    </submittedName>
</protein>
<feature type="domain" description="BED-type" evidence="9">
    <location>
        <begin position="6"/>
        <end position="65"/>
    </location>
</feature>
<proteinExistence type="predicted"/>
<name>A0A9N6WWN5_9CRUS</name>
<dbReference type="GO" id="GO:0005634">
    <property type="term" value="C:nucleus"/>
    <property type="evidence" value="ECO:0007669"/>
    <property type="project" value="UniProtKB-SubCell"/>
</dbReference>
<dbReference type="InterPro" id="IPR003656">
    <property type="entry name" value="Znf_BED"/>
</dbReference>
<comment type="subcellular location">
    <subcellularLocation>
        <location evidence="1">Nucleus</location>
    </subcellularLocation>
</comment>
<dbReference type="CDD" id="cd20908">
    <property type="entry name" value="SUF4-like"/>
    <property type="match status" value="1"/>
</dbReference>
<evidence type="ECO:0000256" key="5">
    <source>
        <dbReference type="ARBA" id="ARBA00023242"/>
    </source>
</evidence>
<keyword evidence="8" id="KW-1133">Transmembrane helix</keyword>
<evidence type="ECO:0000256" key="3">
    <source>
        <dbReference type="ARBA" id="ARBA00022771"/>
    </source>
</evidence>
<evidence type="ECO:0000313" key="10">
    <source>
        <dbReference type="EMBL" id="CAG4634947.1"/>
    </source>
</evidence>
<dbReference type="PANTHER" id="PTHR23215">
    <property type="entry name" value="ZINC FINGER PROTEIN 207"/>
    <property type="match status" value="1"/>
</dbReference>
<feature type="region of interest" description="Disordered" evidence="7">
    <location>
        <begin position="93"/>
        <end position="141"/>
    </location>
</feature>
<feature type="compositionally biased region" description="Low complexity" evidence="7">
    <location>
        <begin position="271"/>
        <end position="297"/>
    </location>
</feature>
<gene>
    <name evidence="10" type="primary">EOG090X0A5X</name>
</gene>
<feature type="region of interest" description="Disordered" evidence="7">
    <location>
        <begin position="267"/>
        <end position="298"/>
    </location>
</feature>
<evidence type="ECO:0000256" key="6">
    <source>
        <dbReference type="PROSITE-ProRule" id="PRU00027"/>
    </source>
</evidence>
<keyword evidence="5" id="KW-0539">Nucleus</keyword>
<dbReference type="EMBL" id="OC978292">
    <property type="protein sequence ID" value="CAG4634947.1"/>
    <property type="molecule type" value="Genomic_DNA"/>
</dbReference>
<keyword evidence="3 6" id="KW-0863">Zinc-finger</keyword>
<organism evidence="10">
    <name type="scientific">Alona affinis</name>
    <dbReference type="NCBI Taxonomy" id="381656"/>
    <lineage>
        <taxon>Eukaryota</taxon>
        <taxon>Metazoa</taxon>
        <taxon>Ecdysozoa</taxon>
        <taxon>Arthropoda</taxon>
        <taxon>Crustacea</taxon>
        <taxon>Branchiopoda</taxon>
        <taxon>Diplostraca</taxon>
        <taxon>Cladocera</taxon>
        <taxon>Anomopoda</taxon>
        <taxon>Chydoridae</taxon>
        <taxon>Alona</taxon>
    </lineage>
</organism>
<feature type="compositionally biased region" description="Low complexity" evidence="7">
    <location>
        <begin position="194"/>
        <end position="214"/>
    </location>
</feature>
<dbReference type="InterPro" id="IPR013087">
    <property type="entry name" value="Znf_C2H2_type"/>
</dbReference>
<feature type="transmembrane region" description="Helical" evidence="8">
    <location>
        <begin position="365"/>
        <end position="387"/>
    </location>
</feature>
<dbReference type="GO" id="GO:0003677">
    <property type="term" value="F:DNA binding"/>
    <property type="evidence" value="ECO:0007669"/>
    <property type="project" value="InterPro"/>
</dbReference>
<evidence type="ECO:0000256" key="7">
    <source>
        <dbReference type="SAM" id="MobiDB-lite"/>
    </source>
</evidence>
<accession>A0A9N6WWN5</accession>
<evidence type="ECO:0000256" key="1">
    <source>
        <dbReference type="ARBA" id="ARBA00004123"/>
    </source>
</evidence>
<evidence type="ECO:0000259" key="9">
    <source>
        <dbReference type="PROSITE" id="PS50808"/>
    </source>
</evidence>
<evidence type="ECO:0000256" key="2">
    <source>
        <dbReference type="ARBA" id="ARBA00022723"/>
    </source>
</evidence>
<keyword evidence="4" id="KW-0862">Zinc</keyword>
<keyword evidence="8" id="KW-0472">Membrane</keyword>
<dbReference type="PANTHER" id="PTHR23215:SF0">
    <property type="entry name" value="BUB3-INTERACTING AND GLEBS MOTIF-CONTAINING PROTEIN ZNF207"/>
    <property type="match status" value="1"/>
</dbReference>
<dbReference type="AlphaFoldDB" id="A0A9N6WWN5"/>
<feature type="region of interest" description="Disordered" evidence="7">
    <location>
        <begin position="182"/>
        <end position="214"/>
    </location>
</feature>
<evidence type="ECO:0000256" key="4">
    <source>
        <dbReference type="ARBA" id="ARBA00022833"/>
    </source>
</evidence>
<sequence>MGRKKKKPSKPWCWYCNRDFDDEKILLQHQKAKHFKCHICHKKLYTGPGLSIHCMQVHKETLDRVPNSLPARGNIEIEIYGMEGIPEADLRDHEAQKQSGRMMTAEGADSSDDEGGSSAKKSKVMQPEIPEPTSSASIPPLGAMPMAPMLASPFMGMNPMAHYLGHLPMPMMGAMHAPQMPLPGGSVSSPQAPTKPLFPSSTTSSPSSSGSASKPAFAAYGSGGAGATIVGESTVPKKSGVIATQAGSSKIMHPEEDLSLEELRARHPRYSRSSSQTSSSQMTMSTSSTAVTPSVQSGHMGIPGGIPGMMIPMMALPPHMQMGMAAPMGLLRAPHMPGMPGGFSPYGAPLGFPMMPPRFRHAHCYIQYVLSLLIKSVLFMSSIFFLASQGFGYPIA</sequence>
<dbReference type="GO" id="GO:0008270">
    <property type="term" value="F:zinc ion binding"/>
    <property type="evidence" value="ECO:0007669"/>
    <property type="project" value="UniProtKB-KW"/>
</dbReference>
<keyword evidence="2" id="KW-0479">Metal-binding</keyword>
<evidence type="ECO:0000256" key="8">
    <source>
        <dbReference type="SAM" id="Phobius"/>
    </source>
</evidence>
<keyword evidence="8" id="KW-0812">Transmembrane</keyword>